<comment type="caution">
    <text evidence="2">The sequence shown here is derived from an EMBL/GenBank/DDBJ whole genome shotgun (WGS) entry which is preliminary data.</text>
</comment>
<dbReference type="EMBL" id="LAZR01003342">
    <property type="protein sequence ID" value="KKN19372.1"/>
    <property type="molecule type" value="Genomic_DNA"/>
</dbReference>
<dbReference type="PANTHER" id="PTHR46825">
    <property type="entry name" value="D-ALANYL-D-ALANINE-CARBOXYPEPTIDASE/ENDOPEPTIDASE AMPH"/>
    <property type="match status" value="1"/>
</dbReference>
<evidence type="ECO:0000259" key="1">
    <source>
        <dbReference type="Pfam" id="PF00144"/>
    </source>
</evidence>
<dbReference type="Pfam" id="PF00144">
    <property type="entry name" value="Beta-lactamase"/>
    <property type="match status" value="1"/>
</dbReference>
<feature type="domain" description="Beta-lactamase-related" evidence="1">
    <location>
        <begin position="35"/>
        <end position="343"/>
    </location>
</feature>
<name>A0A0F9P4P5_9ZZZZ</name>
<reference evidence="2" key="1">
    <citation type="journal article" date="2015" name="Nature">
        <title>Complex archaea that bridge the gap between prokaryotes and eukaryotes.</title>
        <authorList>
            <person name="Spang A."/>
            <person name="Saw J.H."/>
            <person name="Jorgensen S.L."/>
            <person name="Zaremba-Niedzwiedzka K."/>
            <person name="Martijn J."/>
            <person name="Lind A.E."/>
            <person name="van Eijk R."/>
            <person name="Schleper C."/>
            <person name="Guy L."/>
            <person name="Ettema T.J."/>
        </authorList>
    </citation>
    <scope>NUCLEOTIDE SEQUENCE</scope>
</reference>
<accession>A0A0F9P4P5</accession>
<dbReference type="AlphaFoldDB" id="A0A0F9P4P5"/>
<dbReference type="PANTHER" id="PTHR46825:SF9">
    <property type="entry name" value="BETA-LACTAMASE-RELATED DOMAIN-CONTAINING PROTEIN"/>
    <property type="match status" value="1"/>
</dbReference>
<dbReference type="SUPFAM" id="SSF56601">
    <property type="entry name" value="beta-lactamase/transpeptidase-like"/>
    <property type="match status" value="1"/>
</dbReference>
<proteinExistence type="predicted"/>
<dbReference type="InterPro" id="IPR012338">
    <property type="entry name" value="Beta-lactam/transpept-like"/>
</dbReference>
<dbReference type="InterPro" id="IPR001466">
    <property type="entry name" value="Beta-lactam-related"/>
</dbReference>
<gene>
    <name evidence="2" type="ORF">LCGC14_0946380</name>
</gene>
<evidence type="ECO:0000313" key="2">
    <source>
        <dbReference type="EMBL" id="KKN19372.1"/>
    </source>
</evidence>
<dbReference type="InterPro" id="IPR050491">
    <property type="entry name" value="AmpC-like"/>
</dbReference>
<dbReference type="Gene3D" id="3.40.710.10">
    <property type="entry name" value="DD-peptidase/beta-lactamase superfamily"/>
    <property type="match status" value="1"/>
</dbReference>
<organism evidence="2">
    <name type="scientific">marine sediment metagenome</name>
    <dbReference type="NCBI Taxonomy" id="412755"/>
    <lineage>
        <taxon>unclassified sequences</taxon>
        <taxon>metagenomes</taxon>
        <taxon>ecological metagenomes</taxon>
    </lineage>
</organism>
<sequence>MKPIKKYVENFFANRRVLGSDPTLNVLPKTDMLLGNLVRQKKVPGLSITVLKDGKTLFEKGYGYSDIQSGTPVNFTKTKFRIASVSKPIAATALAYMVADGIIDLDASFYTYVPYYPKKKWDFTIRQLASHTAGIRCYKGMEYGLNHPYTIKESIRIFKDDDLIFEPGGGYLYYSFDWVLISLAMQEASGIPFDEIVRQKVLVPIGMKNTRAPSVTERDEHTTNLATFYTKNRLGFRTAIQVNNHYKLAGGGYLSTSADIAKLGQWYLEEAALPKEIRSQFLTSKIVKGKPTFYGLGWQVSEDSMGRKYFGHIGNGVGGYSNFFIYPDKQMVFAILINCTDPKVQSNLDEMIGWLLDDI</sequence>
<protein>
    <recommendedName>
        <fullName evidence="1">Beta-lactamase-related domain-containing protein</fullName>
    </recommendedName>
</protein>